<dbReference type="GO" id="GO:0016829">
    <property type="term" value="F:lyase activity"/>
    <property type="evidence" value="ECO:0007669"/>
    <property type="project" value="UniProtKB-KW"/>
</dbReference>
<evidence type="ECO:0000256" key="9">
    <source>
        <dbReference type="ARBA" id="ARBA00025012"/>
    </source>
</evidence>
<dbReference type="PANTHER" id="PTHR43411">
    <property type="entry name" value="ADENYLOSUCCINATE LYASE"/>
    <property type="match status" value="1"/>
</dbReference>
<dbReference type="PROSITE" id="PS00163">
    <property type="entry name" value="FUMARATE_LYASES"/>
    <property type="match status" value="1"/>
</dbReference>
<evidence type="ECO:0000313" key="16">
    <source>
        <dbReference type="EMBL" id="MBO9204586.1"/>
    </source>
</evidence>
<evidence type="ECO:0000256" key="5">
    <source>
        <dbReference type="ARBA" id="ARBA00017058"/>
    </source>
</evidence>
<evidence type="ECO:0000259" key="14">
    <source>
        <dbReference type="Pfam" id="PF00206"/>
    </source>
</evidence>
<feature type="domain" description="Fumarate lyase N-terminal" evidence="14">
    <location>
        <begin position="55"/>
        <end position="308"/>
    </location>
</feature>
<dbReference type="EMBL" id="JAGHKO010000014">
    <property type="protein sequence ID" value="MBO9204586.1"/>
    <property type="molecule type" value="Genomic_DNA"/>
</dbReference>
<dbReference type="Gene3D" id="1.10.40.30">
    <property type="entry name" value="Fumarase/aspartase (C-terminal domain)"/>
    <property type="match status" value="1"/>
</dbReference>
<keyword evidence="6 13" id="KW-0658">Purine biosynthesis</keyword>
<dbReference type="Gene3D" id="1.20.200.10">
    <property type="entry name" value="Fumarase/aspartase (Central domain)"/>
    <property type="match status" value="1"/>
</dbReference>
<comment type="pathway">
    <text evidence="1 13">Purine metabolism; IMP biosynthesis via de novo pathway; 5-amino-1-(5-phospho-D-ribosyl)imidazole-4-carboxamide from 5-amino-1-(5-phospho-D-ribosyl)imidazole-4-carboxylate: step 2/2.</text>
</comment>
<evidence type="ECO:0000256" key="10">
    <source>
        <dbReference type="ARBA" id="ARBA00030717"/>
    </source>
</evidence>
<evidence type="ECO:0000256" key="13">
    <source>
        <dbReference type="RuleBase" id="RU361172"/>
    </source>
</evidence>
<dbReference type="CDD" id="cd01598">
    <property type="entry name" value="PurB"/>
    <property type="match status" value="1"/>
</dbReference>
<comment type="catalytic activity">
    <reaction evidence="11">
        <text>N(6)-(1,2-dicarboxyethyl)-AMP = fumarate + AMP</text>
        <dbReference type="Rhea" id="RHEA:16853"/>
        <dbReference type="ChEBI" id="CHEBI:29806"/>
        <dbReference type="ChEBI" id="CHEBI:57567"/>
        <dbReference type="ChEBI" id="CHEBI:456215"/>
        <dbReference type="EC" id="4.3.2.2"/>
    </reaction>
    <physiologicalReaction direction="left-to-right" evidence="11">
        <dbReference type="Rhea" id="RHEA:16854"/>
    </physiologicalReaction>
</comment>
<evidence type="ECO:0000256" key="2">
    <source>
        <dbReference type="ARBA" id="ARBA00004734"/>
    </source>
</evidence>
<dbReference type="Pfam" id="PF00206">
    <property type="entry name" value="Lyase_1"/>
    <property type="match status" value="1"/>
</dbReference>
<name>A0ABS3Z349_9BACT</name>
<comment type="function">
    <text evidence="9">Catalyzes two reactions in de novo purine nucleotide biosynthesis. Catalyzes the breakdown of 5-aminoimidazole- (N-succinylocarboxamide) ribotide (SAICAR or 2-[5-amino-1-(5-phospho-beta-D-ribosyl)imidazole-4-carboxamido]succinate) to 5-aminoimidazole-4-carboxamide ribotide (AICAR or 5-amino-1-(5-phospho-beta-D-ribosyl)imidazole-4-carboxamide) and fumarate, and of adenylosuccinate (ADS or N(6)-(1,2-dicarboxyethyl)-AMP) to adenosine monophosphate (AMP) and fumarate.</text>
</comment>
<dbReference type="InterPro" id="IPR008948">
    <property type="entry name" value="L-Aspartase-like"/>
</dbReference>
<dbReference type="PANTHER" id="PTHR43411:SF1">
    <property type="entry name" value="ADENYLOSUCCINATE LYASE"/>
    <property type="match status" value="1"/>
</dbReference>
<evidence type="ECO:0000256" key="1">
    <source>
        <dbReference type="ARBA" id="ARBA00004706"/>
    </source>
</evidence>
<dbReference type="InterPro" id="IPR004769">
    <property type="entry name" value="Pur_lyase"/>
</dbReference>
<evidence type="ECO:0000256" key="11">
    <source>
        <dbReference type="ARBA" id="ARBA00049115"/>
    </source>
</evidence>
<dbReference type="InterPro" id="IPR022761">
    <property type="entry name" value="Fumarate_lyase_N"/>
</dbReference>
<keyword evidence="7 13" id="KW-0456">Lyase</keyword>
<evidence type="ECO:0000256" key="8">
    <source>
        <dbReference type="ARBA" id="ARBA00024477"/>
    </source>
</evidence>
<dbReference type="PRINTS" id="PR00149">
    <property type="entry name" value="FUMRATELYASE"/>
</dbReference>
<dbReference type="Proteomes" id="UP000677244">
    <property type="component" value="Unassembled WGS sequence"/>
</dbReference>
<dbReference type="InterPro" id="IPR020557">
    <property type="entry name" value="Fumarate_lyase_CS"/>
</dbReference>
<proteinExistence type="inferred from homology"/>
<keyword evidence="17" id="KW-1185">Reference proteome</keyword>
<dbReference type="InterPro" id="IPR000362">
    <property type="entry name" value="Fumarate_lyase_fam"/>
</dbReference>
<accession>A0ABS3Z349</accession>
<comment type="pathway">
    <text evidence="2 13">Purine metabolism; AMP biosynthesis via de novo pathway; AMP from IMP: step 2/2.</text>
</comment>
<feature type="domain" description="Adenylosuccinate lyase PurB C-terminal" evidence="15">
    <location>
        <begin position="327"/>
        <end position="442"/>
    </location>
</feature>
<evidence type="ECO:0000256" key="4">
    <source>
        <dbReference type="ARBA" id="ARBA00012339"/>
    </source>
</evidence>
<evidence type="ECO:0000256" key="12">
    <source>
        <dbReference type="NCBIfam" id="TIGR00928"/>
    </source>
</evidence>
<evidence type="ECO:0000313" key="17">
    <source>
        <dbReference type="Proteomes" id="UP000677244"/>
    </source>
</evidence>
<dbReference type="NCBIfam" id="TIGR00928">
    <property type="entry name" value="purB"/>
    <property type="match status" value="1"/>
</dbReference>
<dbReference type="SUPFAM" id="SSF48557">
    <property type="entry name" value="L-aspartase-like"/>
    <property type="match status" value="1"/>
</dbReference>
<dbReference type="InterPro" id="IPR047136">
    <property type="entry name" value="PurB_bact"/>
</dbReference>
<evidence type="ECO:0000256" key="3">
    <source>
        <dbReference type="ARBA" id="ARBA00008273"/>
    </source>
</evidence>
<dbReference type="InterPro" id="IPR024083">
    <property type="entry name" value="Fumarase/histidase_N"/>
</dbReference>
<sequence>MELKALTAISPIDGRYRHQVQHLDEYFSEFALIKYRVLVEVEYVRFLADKKFFSLSAAQKKALQEVCDNFSVDDALKIKDTEKITNHDVKAVEYFLKEKMAAMDAEAIQEWVHFGLTSQDINNTAIPLSWKQAIEIEYLPAVLNFNRQLEILATEWKEVPMLAHTHGQPASPTRLGKEIMVFVERIGNQVEQVIQVPVTAKFGGATGNFNAHAVAFPGKDWVAFGNEFVEGVLGLQRQQFTTQIEHYDNLAAHFDAMKRINNILIDLCRDIWTYISMEYFKQRTLKGEIGSSAMPHKVNPIDFENAEGNLGIANALLEHLAAKLPVSRLQRDLTDSTVLRNIGVPFAHIIIAIKSIEKGLSKLVLNSNALNADLEENWAVVAEGIQTILRRENYPQPYEALKELTRGKNGINQESIHEFIDGLKVSATIKKELKKITPQNYTGVNPEF</sequence>
<dbReference type="Gene3D" id="1.10.275.10">
    <property type="entry name" value="Fumarase/aspartase (N-terminal domain)"/>
    <property type="match status" value="1"/>
</dbReference>
<evidence type="ECO:0000256" key="7">
    <source>
        <dbReference type="ARBA" id="ARBA00023239"/>
    </source>
</evidence>
<dbReference type="EC" id="4.3.2.2" evidence="4 12"/>
<evidence type="ECO:0000256" key="6">
    <source>
        <dbReference type="ARBA" id="ARBA00022755"/>
    </source>
</evidence>
<dbReference type="InterPro" id="IPR013539">
    <property type="entry name" value="PurB_C"/>
</dbReference>
<dbReference type="Pfam" id="PF08328">
    <property type="entry name" value="ASL_C"/>
    <property type="match status" value="1"/>
</dbReference>
<comment type="similarity">
    <text evidence="3 13">Belongs to the lyase 1 family. Adenylosuccinate lyase subfamily.</text>
</comment>
<comment type="caution">
    <text evidence="16">The sequence shown here is derived from an EMBL/GenBank/DDBJ whole genome shotgun (WGS) entry which is preliminary data.</text>
</comment>
<evidence type="ECO:0000259" key="15">
    <source>
        <dbReference type="Pfam" id="PF08328"/>
    </source>
</evidence>
<dbReference type="NCBIfam" id="NF006764">
    <property type="entry name" value="PRK09285.1"/>
    <property type="match status" value="1"/>
</dbReference>
<organism evidence="16 17">
    <name type="scientific">Niastella soli</name>
    <dbReference type="NCBI Taxonomy" id="2821487"/>
    <lineage>
        <taxon>Bacteria</taxon>
        <taxon>Pseudomonadati</taxon>
        <taxon>Bacteroidota</taxon>
        <taxon>Chitinophagia</taxon>
        <taxon>Chitinophagales</taxon>
        <taxon>Chitinophagaceae</taxon>
        <taxon>Niastella</taxon>
    </lineage>
</organism>
<gene>
    <name evidence="16" type="primary">purB</name>
    <name evidence="16" type="ORF">J7I42_30140</name>
</gene>
<reference evidence="16 17" key="1">
    <citation type="submission" date="2021-03" db="EMBL/GenBank/DDBJ databases">
        <title>Assistant Professor.</title>
        <authorList>
            <person name="Huq M.A."/>
        </authorList>
    </citation>
    <scope>NUCLEOTIDE SEQUENCE [LARGE SCALE GENOMIC DNA]</scope>
    <source>
        <strain evidence="16 17">MAH-29</strain>
    </source>
</reference>
<protein>
    <recommendedName>
        <fullName evidence="5 12">Adenylosuccinate lyase</fullName>
        <shortName evidence="13">ASL</shortName>
        <ecNumber evidence="4 12">4.3.2.2</ecNumber>
    </recommendedName>
    <alternativeName>
        <fullName evidence="10 13">Adenylosuccinase</fullName>
    </alternativeName>
</protein>
<comment type="catalytic activity">
    <reaction evidence="8">
        <text>(2S)-2-[5-amino-1-(5-phospho-beta-D-ribosyl)imidazole-4-carboxamido]succinate = 5-amino-1-(5-phospho-beta-D-ribosyl)imidazole-4-carboxamide + fumarate</text>
        <dbReference type="Rhea" id="RHEA:23920"/>
        <dbReference type="ChEBI" id="CHEBI:29806"/>
        <dbReference type="ChEBI" id="CHEBI:58443"/>
        <dbReference type="ChEBI" id="CHEBI:58475"/>
        <dbReference type="EC" id="4.3.2.2"/>
    </reaction>
    <physiologicalReaction direction="left-to-right" evidence="8">
        <dbReference type="Rhea" id="RHEA:23921"/>
    </physiologicalReaction>
</comment>
<dbReference type="RefSeq" id="WP_209143305.1">
    <property type="nucleotide sequence ID" value="NZ_JAGHKO010000014.1"/>
</dbReference>